<comment type="caution">
    <text evidence="1">The sequence shown here is derived from an EMBL/GenBank/DDBJ whole genome shotgun (WGS) entry which is preliminary data.</text>
</comment>
<sequence>MSEDTHDALPVLPLDDQAYEYIFADLHQFKRLNRTYRQISNAISMKWPRATREVRIGSSRKRPECPVVPTVMKGIPMKQSGQTIGFPVSKVHPLLPDHLRALINTFCDPSVRDCLLNDPDLENAKLFLRMGQVSPRYEHLNTNLSRPVYFNQFVNAACCDLEKRVKQMGVALAIIHRTGYDAAGVEIQIAFHPKTRKVSMSVESFTQCKKPCSLSPNLEYDLALAIAHNPTWPRPPGADGFVDYDSPLALGASVVWETFRDAYMSAFWELGTTVGHTRFAPAVVMEHACAMSNPDYAWITGEPEAYFA</sequence>
<dbReference type="Proteomes" id="UP000241587">
    <property type="component" value="Unassembled WGS sequence"/>
</dbReference>
<reference evidence="1 2" key="1">
    <citation type="submission" date="2018-02" db="EMBL/GenBank/DDBJ databases">
        <title>Fusarium culmorum secondary metabolites in fungal-bacterial-plant interactions.</title>
        <authorList>
            <person name="Schmidt R."/>
        </authorList>
    </citation>
    <scope>NUCLEOTIDE SEQUENCE [LARGE SCALE GENOMIC DNA]</scope>
    <source>
        <strain evidence="1 2">PV</strain>
    </source>
</reference>
<evidence type="ECO:0000313" key="2">
    <source>
        <dbReference type="Proteomes" id="UP000241587"/>
    </source>
</evidence>
<protein>
    <recommendedName>
        <fullName evidence="3">DUF3669 domain-containing protein</fullName>
    </recommendedName>
</protein>
<evidence type="ECO:0000313" key="1">
    <source>
        <dbReference type="EMBL" id="PTD04083.1"/>
    </source>
</evidence>
<proteinExistence type="predicted"/>
<name>A0A2T4GKH7_FUSCU</name>
<organism evidence="1 2">
    <name type="scientific">Fusarium culmorum</name>
    <dbReference type="NCBI Taxonomy" id="5516"/>
    <lineage>
        <taxon>Eukaryota</taxon>
        <taxon>Fungi</taxon>
        <taxon>Dikarya</taxon>
        <taxon>Ascomycota</taxon>
        <taxon>Pezizomycotina</taxon>
        <taxon>Sordariomycetes</taxon>
        <taxon>Hypocreomycetidae</taxon>
        <taxon>Hypocreales</taxon>
        <taxon>Nectriaceae</taxon>
        <taxon>Fusarium</taxon>
    </lineage>
</organism>
<keyword evidence="2" id="KW-1185">Reference proteome</keyword>
<dbReference type="AlphaFoldDB" id="A0A2T4GKH7"/>
<evidence type="ECO:0008006" key="3">
    <source>
        <dbReference type="Google" id="ProtNLM"/>
    </source>
</evidence>
<dbReference type="OrthoDB" id="2993351at2759"/>
<gene>
    <name evidence="1" type="ORF">FCULG_00001949</name>
</gene>
<accession>A0A2T4GKH7</accession>
<dbReference type="EMBL" id="PVEM01000012">
    <property type="protein sequence ID" value="PTD04083.1"/>
    <property type="molecule type" value="Genomic_DNA"/>
</dbReference>
<dbReference type="OMA" id="EHACAMS"/>